<evidence type="ECO:0000313" key="2">
    <source>
        <dbReference type="Proteomes" id="UP001054837"/>
    </source>
</evidence>
<dbReference type="Proteomes" id="UP001054837">
    <property type="component" value="Unassembled WGS sequence"/>
</dbReference>
<dbReference type="EMBL" id="BPLQ01005923">
    <property type="protein sequence ID" value="GIY18492.1"/>
    <property type="molecule type" value="Genomic_DNA"/>
</dbReference>
<name>A0AAV4REF8_9ARAC</name>
<gene>
    <name evidence="1" type="ORF">CDAR_263911</name>
</gene>
<sequence>MHFFLFRKDFAGRDSSLINVSNRNTSYFGPELPEDYIGVNWPQNLYHPIKPPKLLQRNSYTTVQSRDNQILLAQPIENFVIAPTTKHEKALMTQNVNEFAVGIAHGGDSLTTVPVKQHSKLEFFTSRMNNILTDNKLKTPSVLSNEFDMLVEMKKDNYMNETFKVTVPSTFKRKTWCESESPHRYTRL</sequence>
<organism evidence="1 2">
    <name type="scientific">Caerostris darwini</name>
    <dbReference type="NCBI Taxonomy" id="1538125"/>
    <lineage>
        <taxon>Eukaryota</taxon>
        <taxon>Metazoa</taxon>
        <taxon>Ecdysozoa</taxon>
        <taxon>Arthropoda</taxon>
        <taxon>Chelicerata</taxon>
        <taxon>Arachnida</taxon>
        <taxon>Araneae</taxon>
        <taxon>Araneomorphae</taxon>
        <taxon>Entelegynae</taxon>
        <taxon>Araneoidea</taxon>
        <taxon>Araneidae</taxon>
        <taxon>Caerostris</taxon>
    </lineage>
</organism>
<dbReference type="AlphaFoldDB" id="A0AAV4REF8"/>
<comment type="caution">
    <text evidence="1">The sequence shown here is derived from an EMBL/GenBank/DDBJ whole genome shotgun (WGS) entry which is preliminary data.</text>
</comment>
<keyword evidence="2" id="KW-1185">Reference proteome</keyword>
<proteinExistence type="predicted"/>
<reference evidence="1 2" key="1">
    <citation type="submission" date="2021-06" db="EMBL/GenBank/DDBJ databases">
        <title>Caerostris darwini draft genome.</title>
        <authorList>
            <person name="Kono N."/>
            <person name="Arakawa K."/>
        </authorList>
    </citation>
    <scope>NUCLEOTIDE SEQUENCE [LARGE SCALE GENOMIC DNA]</scope>
</reference>
<evidence type="ECO:0000313" key="1">
    <source>
        <dbReference type="EMBL" id="GIY18492.1"/>
    </source>
</evidence>
<protein>
    <submittedName>
        <fullName evidence="1">Uncharacterized protein</fullName>
    </submittedName>
</protein>
<accession>A0AAV4REF8</accession>